<dbReference type="PANTHER" id="PTHR43048">
    <property type="entry name" value="METHYLMALONYL-COA EPIMERASE"/>
    <property type="match status" value="1"/>
</dbReference>
<dbReference type="Proteomes" id="UP000623608">
    <property type="component" value="Unassembled WGS sequence"/>
</dbReference>
<proteinExistence type="predicted"/>
<dbReference type="Pfam" id="PF00903">
    <property type="entry name" value="Glyoxalase"/>
    <property type="match status" value="1"/>
</dbReference>
<dbReference type="InterPro" id="IPR051785">
    <property type="entry name" value="MMCE/EMCE_epimerase"/>
</dbReference>
<dbReference type="SUPFAM" id="SSF54593">
    <property type="entry name" value="Glyoxalase/Bleomycin resistance protein/Dihydroxybiphenyl dioxygenase"/>
    <property type="match status" value="1"/>
</dbReference>
<feature type="domain" description="VOC" evidence="2">
    <location>
        <begin position="5"/>
        <end position="136"/>
    </location>
</feature>
<evidence type="ECO:0000313" key="4">
    <source>
        <dbReference type="Proteomes" id="UP000623608"/>
    </source>
</evidence>
<accession>A0A919NXY0</accession>
<evidence type="ECO:0000256" key="1">
    <source>
        <dbReference type="ARBA" id="ARBA00022723"/>
    </source>
</evidence>
<sequence>MAEARLDHVGLSVHDLDAAAEWYCAAFGYRRELALRVDPIDLDIIMLLHPTHGDRLELLHRPGSVTGPRPANPAEAALSEAYGHIAFDVVDLDLAYDRVVGLGARSVMAPQPSPEAGVRMAFVADPEGNLVELMQRRHP</sequence>
<dbReference type="PANTHER" id="PTHR43048:SF5">
    <property type="entry name" value="BLR5325 PROTEIN"/>
    <property type="match status" value="1"/>
</dbReference>
<gene>
    <name evidence="3" type="ORF">Ate02nite_81070</name>
</gene>
<evidence type="ECO:0000259" key="2">
    <source>
        <dbReference type="PROSITE" id="PS51819"/>
    </source>
</evidence>
<organism evidence="3 4">
    <name type="scientific">Paractinoplanes tereljensis</name>
    <dbReference type="NCBI Taxonomy" id="571912"/>
    <lineage>
        <taxon>Bacteria</taxon>
        <taxon>Bacillati</taxon>
        <taxon>Actinomycetota</taxon>
        <taxon>Actinomycetes</taxon>
        <taxon>Micromonosporales</taxon>
        <taxon>Micromonosporaceae</taxon>
        <taxon>Paractinoplanes</taxon>
    </lineage>
</organism>
<dbReference type="InterPro" id="IPR004360">
    <property type="entry name" value="Glyas_Fos-R_dOase_dom"/>
</dbReference>
<reference evidence="3" key="1">
    <citation type="submission" date="2021-01" db="EMBL/GenBank/DDBJ databases">
        <title>Whole genome shotgun sequence of Actinoplanes tereljensis NBRC 105297.</title>
        <authorList>
            <person name="Komaki H."/>
            <person name="Tamura T."/>
        </authorList>
    </citation>
    <scope>NUCLEOTIDE SEQUENCE</scope>
    <source>
        <strain evidence="3">NBRC 105297</strain>
    </source>
</reference>
<evidence type="ECO:0000313" key="3">
    <source>
        <dbReference type="EMBL" id="GIF25377.1"/>
    </source>
</evidence>
<dbReference type="Gene3D" id="3.10.180.10">
    <property type="entry name" value="2,3-Dihydroxybiphenyl 1,2-Dioxygenase, domain 1"/>
    <property type="match status" value="1"/>
</dbReference>
<dbReference type="PROSITE" id="PS51819">
    <property type="entry name" value="VOC"/>
    <property type="match status" value="1"/>
</dbReference>
<dbReference type="RefSeq" id="WP_203813200.1">
    <property type="nucleotide sequence ID" value="NZ_BOMY01000051.1"/>
</dbReference>
<dbReference type="InterPro" id="IPR037523">
    <property type="entry name" value="VOC_core"/>
</dbReference>
<comment type="caution">
    <text evidence="3">The sequence shown here is derived from an EMBL/GenBank/DDBJ whole genome shotgun (WGS) entry which is preliminary data.</text>
</comment>
<dbReference type="CDD" id="cd06587">
    <property type="entry name" value="VOC"/>
    <property type="match status" value="1"/>
</dbReference>
<keyword evidence="4" id="KW-1185">Reference proteome</keyword>
<dbReference type="GO" id="GO:0046491">
    <property type="term" value="P:L-methylmalonyl-CoA metabolic process"/>
    <property type="evidence" value="ECO:0007669"/>
    <property type="project" value="TreeGrafter"/>
</dbReference>
<dbReference type="AlphaFoldDB" id="A0A919NXY0"/>
<name>A0A919NXY0_9ACTN</name>
<dbReference type="InterPro" id="IPR029068">
    <property type="entry name" value="Glyas_Bleomycin-R_OHBP_Dase"/>
</dbReference>
<dbReference type="GO" id="GO:0004493">
    <property type="term" value="F:methylmalonyl-CoA epimerase activity"/>
    <property type="evidence" value="ECO:0007669"/>
    <property type="project" value="TreeGrafter"/>
</dbReference>
<dbReference type="EMBL" id="BOMY01000051">
    <property type="protein sequence ID" value="GIF25377.1"/>
    <property type="molecule type" value="Genomic_DNA"/>
</dbReference>
<keyword evidence="1" id="KW-0479">Metal-binding</keyword>
<dbReference type="GO" id="GO:0046872">
    <property type="term" value="F:metal ion binding"/>
    <property type="evidence" value="ECO:0007669"/>
    <property type="project" value="UniProtKB-KW"/>
</dbReference>
<protein>
    <recommendedName>
        <fullName evidence="2">VOC domain-containing protein</fullName>
    </recommendedName>
</protein>